<organism evidence="1 2">
    <name type="scientific">Persicimonas caeni</name>
    <dbReference type="NCBI Taxonomy" id="2292766"/>
    <lineage>
        <taxon>Bacteria</taxon>
        <taxon>Deltaproteobacteria</taxon>
        <taxon>Bradymonadales</taxon>
        <taxon>Bradymonadaceae</taxon>
        <taxon>Persicimonas</taxon>
    </lineage>
</organism>
<protein>
    <submittedName>
        <fullName evidence="1">Uncharacterized protein</fullName>
    </submittedName>
</protein>
<dbReference type="EMBL" id="CP041186">
    <property type="protein sequence ID" value="QDG52126.1"/>
    <property type="molecule type" value="Genomic_DNA"/>
</dbReference>
<keyword evidence="2" id="KW-1185">Reference proteome</keyword>
<gene>
    <name evidence="1" type="ORF">FIV42_15660</name>
</gene>
<name>A0A4Y6PUW3_PERCE</name>
<dbReference type="OrthoDB" id="232872at2"/>
<sequence length="120" mass="13414">MRSQAVTQRMASQAELANSHFDAVQIHCVYIPDESLLMWDDKSTESVDTFPNAHLQQFNRSIRASVEQCVTHFTALFADVDPEVQENRLRLKCESQQGADLCAVCVKIVVASELSTSLVN</sequence>
<accession>A0A4Y6PUW3</accession>
<dbReference type="Proteomes" id="UP000315995">
    <property type="component" value="Chromosome"/>
</dbReference>
<reference evidence="1 2" key="1">
    <citation type="submission" date="2019-06" db="EMBL/GenBank/DDBJ databases">
        <title>Persicimonas caeni gen. nov., sp. nov., a predatory bacterium isolated from solar saltern.</title>
        <authorList>
            <person name="Wang S."/>
        </authorList>
    </citation>
    <scope>NUCLEOTIDE SEQUENCE [LARGE SCALE GENOMIC DNA]</scope>
    <source>
        <strain evidence="1 2">YN101</strain>
    </source>
</reference>
<dbReference type="AlphaFoldDB" id="A0A4Y6PUW3"/>
<accession>A0A5B8Y7T6</accession>
<dbReference type="RefSeq" id="WP_141198603.1">
    <property type="nucleotide sequence ID" value="NZ_CP041186.1"/>
</dbReference>
<proteinExistence type="predicted"/>
<evidence type="ECO:0000313" key="1">
    <source>
        <dbReference type="EMBL" id="QDG52126.1"/>
    </source>
</evidence>
<evidence type="ECO:0000313" key="2">
    <source>
        <dbReference type="Proteomes" id="UP000315995"/>
    </source>
</evidence>